<evidence type="ECO:0000256" key="1">
    <source>
        <dbReference type="SAM" id="SignalP"/>
    </source>
</evidence>
<evidence type="ECO:0000313" key="2">
    <source>
        <dbReference type="EMBL" id="GFQ94938.1"/>
    </source>
</evidence>
<feature type="signal peptide" evidence="1">
    <location>
        <begin position="1"/>
        <end position="20"/>
    </location>
</feature>
<feature type="chain" id="PRO_5036495070" evidence="1">
    <location>
        <begin position="21"/>
        <end position="290"/>
    </location>
</feature>
<name>A0A8X6L5V3_TRICU</name>
<proteinExistence type="predicted"/>
<dbReference type="Proteomes" id="UP000887116">
    <property type="component" value="Unassembled WGS sequence"/>
</dbReference>
<organism evidence="2 3">
    <name type="scientific">Trichonephila clavata</name>
    <name type="common">Joro spider</name>
    <name type="synonym">Nephila clavata</name>
    <dbReference type="NCBI Taxonomy" id="2740835"/>
    <lineage>
        <taxon>Eukaryota</taxon>
        <taxon>Metazoa</taxon>
        <taxon>Ecdysozoa</taxon>
        <taxon>Arthropoda</taxon>
        <taxon>Chelicerata</taxon>
        <taxon>Arachnida</taxon>
        <taxon>Araneae</taxon>
        <taxon>Araneomorphae</taxon>
        <taxon>Entelegynae</taxon>
        <taxon>Araneoidea</taxon>
        <taxon>Nephilidae</taxon>
        <taxon>Trichonephila</taxon>
    </lineage>
</organism>
<gene>
    <name evidence="2" type="primary">NCL1_23887</name>
    <name evidence="2" type="ORF">TNCT_271421</name>
</gene>
<reference evidence="2" key="1">
    <citation type="submission" date="2020-07" db="EMBL/GenBank/DDBJ databases">
        <title>Multicomponent nature underlies the extraordinary mechanical properties of spider dragline silk.</title>
        <authorList>
            <person name="Kono N."/>
            <person name="Nakamura H."/>
            <person name="Mori M."/>
            <person name="Yoshida Y."/>
            <person name="Ohtoshi R."/>
            <person name="Malay A.D."/>
            <person name="Moran D.A.P."/>
            <person name="Tomita M."/>
            <person name="Numata K."/>
            <person name="Arakawa K."/>
        </authorList>
    </citation>
    <scope>NUCLEOTIDE SEQUENCE</scope>
</reference>
<accession>A0A8X6L5V3</accession>
<keyword evidence="1" id="KW-0732">Signal</keyword>
<dbReference type="EMBL" id="BMAO01004476">
    <property type="protein sequence ID" value="GFQ94938.1"/>
    <property type="molecule type" value="Genomic_DNA"/>
</dbReference>
<protein>
    <submittedName>
        <fullName evidence="2">Uncharacterized protein</fullName>
    </submittedName>
</protein>
<dbReference type="OrthoDB" id="6423431at2759"/>
<evidence type="ECO:0000313" key="3">
    <source>
        <dbReference type="Proteomes" id="UP000887116"/>
    </source>
</evidence>
<sequence>MGQFHIFAVILLSATLLVKATEKSHSANETSTKEIAAVNRKERLNVLSNLGGGLLGVFGGGSQSSGSGSSGGTSSALSIQQGLKGLQSIQKFISRLQNVMGHPFSFRGVSDTMATMTGLLAAVGGGYLTYVSMVALFGSMLDPHNTAYQHAYSAPPHQYAPPQHLVNGIPAAQGYNRRQSTDSSGLYFGSHDIGKMFRSVTNFNYPEASFKLLRIKDESCKQRAVCEFEKFLAKKGIASVILKGVSKKIPGMEKYLDAAYRGLANEDCSYAFSSCPYTLGQILLKSVGLS</sequence>
<keyword evidence="3" id="KW-1185">Reference proteome</keyword>
<comment type="caution">
    <text evidence="2">The sequence shown here is derived from an EMBL/GenBank/DDBJ whole genome shotgun (WGS) entry which is preliminary data.</text>
</comment>
<dbReference type="AlphaFoldDB" id="A0A8X6L5V3"/>